<dbReference type="InterPro" id="IPR027304">
    <property type="entry name" value="Trigger_fact/SurA_dom_sf"/>
</dbReference>
<dbReference type="RefSeq" id="WP_199394011.1">
    <property type="nucleotide sequence ID" value="NZ_JAEMHK010000003.1"/>
</dbReference>
<dbReference type="InterPro" id="IPR023058">
    <property type="entry name" value="PPIase_PpiC_CS"/>
</dbReference>
<evidence type="ECO:0000313" key="3">
    <source>
        <dbReference type="EMBL" id="MBJ6799494.1"/>
    </source>
</evidence>
<sequence>MSLRRRAIALAIVIPLLLIPLFACNQSDQKQQRQIPPALRQGFPADAVEKVNGKTITRAEVDRAVKALVANRELSPPLSAAKLRDLNREALEQLIASELLYQAAQESVAATEGVEQQVAQAISRDRARHLSDVAFYRSIEEAGLTLPQLEQLIRKELVIGNFVEKRFGRRVRVDAEEARNFYEANRERFKTGCSARASQILVVVMGSGEERDKERARERAEILLHRVKEGENFSILAQSHSDCPSKARGGDLGFFNRGELDPRLEQAVFALKPGEISDLVQTSNGFHILKLTEKRAPRLESYQEAEPAVCAFLKKEKMAPLVAAYVAELRGEAKLEQVVKW</sequence>
<dbReference type="InterPro" id="IPR050245">
    <property type="entry name" value="PrsA_foldase"/>
</dbReference>
<dbReference type="Gene3D" id="1.10.4030.10">
    <property type="entry name" value="Porin chaperone SurA, peptide-binding domain"/>
    <property type="match status" value="1"/>
</dbReference>
<dbReference type="PANTHER" id="PTHR47245">
    <property type="entry name" value="PEPTIDYLPROLYL ISOMERASE"/>
    <property type="match status" value="1"/>
</dbReference>
<dbReference type="Pfam" id="PF13624">
    <property type="entry name" value="SurA_N_3"/>
    <property type="match status" value="1"/>
</dbReference>
<evidence type="ECO:0000259" key="2">
    <source>
        <dbReference type="PROSITE" id="PS50198"/>
    </source>
</evidence>
<evidence type="ECO:0000256" key="1">
    <source>
        <dbReference type="PROSITE-ProRule" id="PRU00278"/>
    </source>
</evidence>
<dbReference type="Proteomes" id="UP000641025">
    <property type="component" value="Unassembled WGS sequence"/>
</dbReference>
<dbReference type="PANTHER" id="PTHR47245:SF2">
    <property type="entry name" value="PEPTIDYL-PROLYL CIS-TRANS ISOMERASE HP_0175-RELATED"/>
    <property type="match status" value="1"/>
</dbReference>
<comment type="caution">
    <text evidence="3">The sequence shown here is derived from an EMBL/GenBank/DDBJ whole genome shotgun (WGS) entry which is preliminary data.</text>
</comment>
<keyword evidence="1 3" id="KW-0413">Isomerase</keyword>
<protein>
    <submittedName>
        <fullName evidence="3">Peptidylprolyl isomerase</fullName>
    </submittedName>
</protein>
<dbReference type="SUPFAM" id="SSF54534">
    <property type="entry name" value="FKBP-like"/>
    <property type="match status" value="1"/>
</dbReference>
<keyword evidence="1" id="KW-0697">Rotamase</keyword>
<accession>A0ABS0YNJ6</accession>
<dbReference type="PROSITE" id="PS50198">
    <property type="entry name" value="PPIC_PPIASE_2"/>
    <property type="match status" value="1"/>
</dbReference>
<dbReference type="Gene3D" id="3.10.50.40">
    <property type="match status" value="1"/>
</dbReference>
<dbReference type="PROSITE" id="PS01096">
    <property type="entry name" value="PPIC_PPIASE_1"/>
    <property type="match status" value="1"/>
</dbReference>
<keyword evidence="4" id="KW-1185">Reference proteome</keyword>
<proteinExistence type="predicted"/>
<dbReference type="GO" id="GO:0016853">
    <property type="term" value="F:isomerase activity"/>
    <property type="evidence" value="ECO:0007669"/>
    <property type="project" value="UniProtKB-KW"/>
</dbReference>
<feature type="domain" description="PpiC" evidence="2">
    <location>
        <begin position="192"/>
        <end position="293"/>
    </location>
</feature>
<dbReference type="InterPro" id="IPR000297">
    <property type="entry name" value="PPIase_PpiC"/>
</dbReference>
<organism evidence="3 4">
    <name type="scientific">Geomonas propionica</name>
    <dbReference type="NCBI Taxonomy" id="2798582"/>
    <lineage>
        <taxon>Bacteria</taxon>
        <taxon>Pseudomonadati</taxon>
        <taxon>Thermodesulfobacteriota</taxon>
        <taxon>Desulfuromonadia</taxon>
        <taxon>Geobacterales</taxon>
        <taxon>Geobacteraceae</taxon>
        <taxon>Geomonas</taxon>
    </lineage>
</organism>
<name>A0ABS0YNJ6_9BACT</name>
<evidence type="ECO:0000313" key="4">
    <source>
        <dbReference type="Proteomes" id="UP000641025"/>
    </source>
</evidence>
<dbReference type="SUPFAM" id="SSF109998">
    <property type="entry name" value="Triger factor/SurA peptide-binding domain-like"/>
    <property type="match status" value="1"/>
</dbReference>
<dbReference type="InterPro" id="IPR046357">
    <property type="entry name" value="PPIase_dom_sf"/>
</dbReference>
<gene>
    <name evidence="3" type="ORF">JFN90_05030</name>
</gene>
<reference evidence="3 4" key="1">
    <citation type="submission" date="2020-12" db="EMBL/GenBank/DDBJ databases">
        <title>Geomonas sp. Red259, isolated from paddy soil.</title>
        <authorList>
            <person name="Xu Z."/>
            <person name="Zhang Z."/>
            <person name="Masuda Y."/>
            <person name="Itoh H."/>
            <person name="Senoo K."/>
        </authorList>
    </citation>
    <scope>NUCLEOTIDE SEQUENCE [LARGE SCALE GENOMIC DNA]</scope>
    <source>
        <strain evidence="3 4">Red259</strain>
    </source>
</reference>
<dbReference type="EMBL" id="JAEMHK010000003">
    <property type="protein sequence ID" value="MBJ6799494.1"/>
    <property type="molecule type" value="Genomic_DNA"/>
</dbReference>
<dbReference type="Pfam" id="PF00639">
    <property type="entry name" value="Rotamase"/>
    <property type="match status" value="1"/>
</dbReference>